<dbReference type="EMBL" id="UYRT01002998">
    <property type="protein sequence ID" value="VDK32331.1"/>
    <property type="molecule type" value="Genomic_DNA"/>
</dbReference>
<organism evidence="2 3">
    <name type="scientific">Gongylonema pulchrum</name>
    <dbReference type="NCBI Taxonomy" id="637853"/>
    <lineage>
        <taxon>Eukaryota</taxon>
        <taxon>Metazoa</taxon>
        <taxon>Ecdysozoa</taxon>
        <taxon>Nematoda</taxon>
        <taxon>Chromadorea</taxon>
        <taxon>Rhabditida</taxon>
        <taxon>Spirurina</taxon>
        <taxon>Spiruromorpha</taxon>
        <taxon>Spiruroidea</taxon>
        <taxon>Gongylonematidae</taxon>
        <taxon>Gongylonema</taxon>
    </lineage>
</organism>
<accession>A0A3P6QKA0</accession>
<evidence type="ECO:0000256" key="1">
    <source>
        <dbReference type="SAM" id="MobiDB-lite"/>
    </source>
</evidence>
<gene>
    <name evidence="2" type="ORF">GPUH_LOCUS2121</name>
</gene>
<name>A0A3P6QKA0_9BILA</name>
<protein>
    <submittedName>
        <fullName evidence="2">Uncharacterized protein</fullName>
    </submittedName>
</protein>
<dbReference type="AlphaFoldDB" id="A0A3P6QKA0"/>
<keyword evidence="3" id="KW-1185">Reference proteome</keyword>
<evidence type="ECO:0000313" key="3">
    <source>
        <dbReference type="Proteomes" id="UP000271098"/>
    </source>
</evidence>
<sequence length="240" mass="27273">MLEQIQLKLFSIEPLFSSVRLLESFIQSMLQSIHPAFSKKHLQKLNTLQKDDCSTASEFDNKFSLQFKPVIKSLLETLVACSVSVDCFQAILTFYLDLVSVNPTPTDLKNIFLLTRKASFLEVAVLRALLEVLQNVAVEPKEVFIFPQKAHADAVQRSDEGNVSNESSHIAPGHHAANKGPRGPNEYRYFHRQCAVQFHLDQMSLHLNDGFGVSFWLRVKKGQERVGLLLNPHFEQLFYS</sequence>
<dbReference type="Proteomes" id="UP000271098">
    <property type="component" value="Unassembled WGS sequence"/>
</dbReference>
<reference evidence="2 3" key="1">
    <citation type="submission" date="2018-11" db="EMBL/GenBank/DDBJ databases">
        <authorList>
            <consortium name="Pathogen Informatics"/>
        </authorList>
    </citation>
    <scope>NUCLEOTIDE SEQUENCE [LARGE SCALE GENOMIC DNA]</scope>
</reference>
<feature type="region of interest" description="Disordered" evidence="1">
    <location>
        <begin position="161"/>
        <end position="182"/>
    </location>
</feature>
<evidence type="ECO:0000313" key="2">
    <source>
        <dbReference type="EMBL" id="VDK32331.1"/>
    </source>
</evidence>
<proteinExistence type="predicted"/>